<dbReference type="InterPro" id="IPR036568">
    <property type="entry name" value="GGCT-like_sf"/>
</dbReference>
<organism evidence="5 6">
    <name type="scientific">Planctomyces bekefii</name>
    <dbReference type="NCBI Taxonomy" id="1653850"/>
    <lineage>
        <taxon>Bacteria</taxon>
        <taxon>Pseudomonadati</taxon>
        <taxon>Planctomycetota</taxon>
        <taxon>Planctomycetia</taxon>
        <taxon>Planctomycetales</taxon>
        <taxon>Planctomycetaceae</taxon>
        <taxon>Planctomyces</taxon>
    </lineage>
</organism>
<name>A0A5C6M8F9_9PLAN</name>
<evidence type="ECO:0000313" key="6">
    <source>
        <dbReference type="Proteomes" id="UP000321083"/>
    </source>
</evidence>
<evidence type="ECO:0000259" key="4">
    <source>
        <dbReference type="Pfam" id="PF06094"/>
    </source>
</evidence>
<evidence type="ECO:0000256" key="3">
    <source>
        <dbReference type="RuleBase" id="RU367036"/>
    </source>
</evidence>
<feature type="active site" description="Proton acceptor" evidence="2">
    <location>
        <position position="75"/>
    </location>
</feature>
<dbReference type="InterPro" id="IPR013024">
    <property type="entry name" value="GGCT-like"/>
</dbReference>
<keyword evidence="6" id="KW-1185">Reference proteome</keyword>
<feature type="domain" description="Gamma-glutamylcyclotransferase AIG2-like" evidence="4">
    <location>
        <begin position="5"/>
        <end position="102"/>
    </location>
</feature>
<accession>A0A5C6M8F9</accession>
<dbReference type="GO" id="GO:0061929">
    <property type="term" value="F:gamma-glutamylaminecyclotransferase activity"/>
    <property type="evidence" value="ECO:0007669"/>
    <property type="project" value="InterPro"/>
</dbReference>
<protein>
    <recommendedName>
        <fullName evidence="3">Gamma-glutamylcyclotransferase family protein</fullName>
    </recommendedName>
</protein>
<dbReference type="PANTHER" id="PTHR12510">
    <property type="entry name" value="TROPONIN C-AKIN-1 PROTEIN"/>
    <property type="match status" value="1"/>
</dbReference>
<comment type="similarity">
    <text evidence="1 3">Belongs to the gamma-glutamylcyclotransferase family.</text>
</comment>
<dbReference type="AlphaFoldDB" id="A0A5C6M8F9"/>
<dbReference type="Pfam" id="PF06094">
    <property type="entry name" value="GGACT"/>
    <property type="match status" value="1"/>
</dbReference>
<dbReference type="Gene3D" id="3.10.490.10">
    <property type="entry name" value="Gamma-glutamyl cyclotransferase-like"/>
    <property type="match status" value="1"/>
</dbReference>
<dbReference type="InterPro" id="IPR039126">
    <property type="entry name" value="GGACT"/>
</dbReference>
<gene>
    <name evidence="5" type="ORF">E3A20_15900</name>
</gene>
<proteinExistence type="inferred from homology"/>
<dbReference type="PANTHER" id="PTHR12510:SF4">
    <property type="entry name" value="GAMMA-GLUTAMYLAMINECYCLOTRANSFERASE"/>
    <property type="match status" value="1"/>
</dbReference>
<evidence type="ECO:0000313" key="5">
    <source>
        <dbReference type="EMBL" id="TWW09281.1"/>
    </source>
</evidence>
<evidence type="ECO:0000256" key="2">
    <source>
        <dbReference type="PIRSR" id="PIRSR639126-1"/>
    </source>
</evidence>
<dbReference type="EMBL" id="SRHE01000323">
    <property type="protein sequence ID" value="TWW09281.1"/>
    <property type="molecule type" value="Genomic_DNA"/>
</dbReference>
<dbReference type="CDD" id="cd06661">
    <property type="entry name" value="GGCT_like"/>
    <property type="match status" value="1"/>
</dbReference>
<dbReference type="SUPFAM" id="SSF110857">
    <property type="entry name" value="Gamma-glutamyl cyclotransferase-like"/>
    <property type="match status" value="1"/>
</dbReference>
<sequence>MSQIVFVYGSLKRGWALHHLLQSSQFLGPASTQPLYRLFDLGRYPGLVEWPSGLSITGELYQVDADCLAVLDDAEGVAEGYYARREIRLLPPAPPAHAWFWLGPVTGCPDCGDRWPRNTGGSF</sequence>
<dbReference type="GO" id="GO:0005829">
    <property type="term" value="C:cytosol"/>
    <property type="evidence" value="ECO:0007669"/>
    <property type="project" value="TreeGrafter"/>
</dbReference>
<comment type="caution">
    <text evidence="5">The sequence shown here is derived from an EMBL/GenBank/DDBJ whole genome shotgun (WGS) entry which is preliminary data.</text>
</comment>
<reference evidence="5 6" key="2">
    <citation type="submission" date="2019-08" db="EMBL/GenBank/DDBJ databases">
        <authorList>
            <person name="Henke P."/>
        </authorList>
    </citation>
    <scope>NUCLEOTIDE SEQUENCE [LARGE SCALE GENOMIC DNA]</scope>
    <source>
        <strain evidence="5">Phe10_nw2017</strain>
    </source>
</reference>
<dbReference type="Proteomes" id="UP000321083">
    <property type="component" value="Unassembled WGS sequence"/>
</dbReference>
<dbReference type="InterPro" id="IPR009288">
    <property type="entry name" value="AIG2-like_dom"/>
</dbReference>
<reference evidence="5 6" key="1">
    <citation type="submission" date="2019-08" db="EMBL/GenBank/DDBJ databases">
        <title>100 year-old enigma solved: identification of Planctomyces bekefii, the type genus and species of the phylum Planctomycetes.</title>
        <authorList>
            <person name="Svetlana D.N."/>
            <person name="Overmann J."/>
        </authorList>
    </citation>
    <scope>NUCLEOTIDE SEQUENCE [LARGE SCALE GENOMIC DNA]</scope>
    <source>
        <strain evidence="5">Phe10_nw2017</strain>
    </source>
</reference>
<evidence type="ECO:0000256" key="1">
    <source>
        <dbReference type="ARBA" id="ARBA00008861"/>
    </source>
</evidence>